<comment type="caution">
    <text evidence="2">The sequence shown here is derived from an EMBL/GenBank/DDBJ whole genome shotgun (WGS) entry which is preliminary data.</text>
</comment>
<protein>
    <recommendedName>
        <fullName evidence="1">Serine aminopeptidase S33 domain-containing protein</fullName>
    </recommendedName>
</protein>
<dbReference type="AlphaFoldDB" id="S1NMV3"/>
<dbReference type="Gene3D" id="3.40.50.1820">
    <property type="entry name" value="alpha/beta hydrolase"/>
    <property type="match status" value="1"/>
</dbReference>
<sequence length="327" mass="37422">MKWLLSLIFLLLIVLFLIAFKMYQLAFSRTGDRQKAFEADHNQIDTPVDEKLLPVLAKKEMWLAGQKEEQVFITVDGLKLTGFIYQQNNLHQWVILVHGFGGNHQEMFDKAPYFSDMGFNLLLPDNRSHGQSEGRWIGFGWSDRLDIVKWANYLRKRDPEAQILLYGISMGAATVMMTLGEDLPAYIVAGIEDCGYSSVEKELTYQMQSLFHLPSFPILSFVSLINKFRQGWGLKTADAKKQLAKNKLPVLFIHGQADTFVPVEMLAECYQAQRGPKERFLVANAQHGMAGIVAGAQYWQAIQGFLQRQTNFHFVEEDYESIRKKSI</sequence>
<dbReference type="InterPro" id="IPR029058">
    <property type="entry name" value="AB_hydrolase_fold"/>
</dbReference>
<dbReference type="InterPro" id="IPR022742">
    <property type="entry name" value="Hydrolase_4"/>
</dbReference>
<dbReference type="Pfam" id="PF12146">
    <property type="entry name" value="Hydrolase_4"/>
    <property type="match status" value="1"/>
</dbReference>
<feature type="domain" description="Serine aminopeptidase S33" evidence="1">
    <location>
        <begin position="91"/>
        <end position="179"/>
    </location>
</feature>
<dbReference type="InterPro" id="IPR052920">
    <property type="entry name" value="DNA-binding_regulatory"/>
</dbReference>
<evidence type="ECO:0000259" key="1">
    <source>
        <dbReference type="Pfam" id="PF12146"/>
    </source>
</evidence>
<keyword evidence="3" id="KW-1185">Reference proteome</keyword>
<organism evidence="2 3">
    <name type="scientific">Enterococcus dispar ATCC 51266</name>
    <dbReference type="NCBI Taxonomy" id="1139219"/>
    <lineage>
        <taxon>Bacteria</taxon>
        <taxon>Bacillati</taxon>
        <taxon>Bacillota</taxon>
        <taxon>Bacilli</taxon>
        <taxon>Lactobacillales</taxon>
        <taxon>Enterococcaceae</taxon>
        <taxon>Enterococcus</taxon>
    </lineage>
</organism>
<name>S1NMV3_9ENTE</name>
<dbReference type="HOGENOM" id="CLU_029375_6_3_9"/>
<dbReference type="PANTHER" id="PTHR43358">
    <property type="entry name" value="ALPHA/BETA-HYDROLASE"/>
    <property type="match status" value="1"/>
</dbReference>
<evidence type="ECO:0000313" key="2">
    <source>
        <dbReference type="EMBL" id="EOT41313.1"/>
    </source>
</evidence>
<dbReference type="STRING" id="44009.RV01_GL001121"/>
<dbReference type="PANTHER" id="PTHR43358:SF4">
    <property type="entry name" value="ALPHA_BETA HYDROLASE FOLD-1 DOMAIN-CONTAINING PROTEIN"/>
    <property type="match status" value="1"/>
</dbReference>
<gene>
    <name evidence="2" type="ORF">OMK_01484</name>
</gene>
<dbReference type="Proteomes" id="UP000014127">
    <property type="component" value="Unassembled WGS sequence"/>
</dbReference>
<dbReference type="EMBL" id="AHYR01000005">
    <property type="protein sequence ID" value="EOT41313.1"/>
    <property type="molecule type" value="Genomic_DNA"/>
</dbReference>
<reference evidence="2 3" key="1">
    <citation type="submission" date="2013-03" db="EMBL/GenBank/DDBJ databases">
        <title>The Genome Sequence of Enterococcus dispar ATCC_51266 (Illumina only assembly).</title>
        <authorList>
            <consortium name="The Broad Institute Genomics Platform"/>
            <consortium name="The Broad Institute Genome Sequencing Center for Infectious Disease"/>
            <person name="Earl A."/>
            <person name="Russ C."/>
            <person name="Gilmore M."/>
            <person name="Surin D."/>
            <person name="Walker B."/>
            <person name="Young S."/>
            <person name="Zeng Q."/>
            <person name="Gargeya S."/>
            <person name="Fitzgerald M."/>
            <person name="Haas B."/>
            <person name="Abouelleil A."/>
            <person name="Allen A.W."/>
            <person name="Alvarado L."/>
            <person name="Arachchi H.M."/>
            <person name="Berlin A.M."/>
            <person name="Chapman S.B."/>
            <person name="Gainer-Dewar J."/>
            <person name="Goldberg J."/>
            <person name="Griggs A."/>
            <person name="Gujja S."/>
            <person name="Hansen M."/>
            <person name="Howarth C."/>
            <person name="Imamovic A."/>
            <person name="Ireland A."/>
            <person name="Larimer J."/>
            <person name="McCowan C."/>
            <person name="Murphy C."/>
            <person name="Pearson M."/>
            <person name="Poon T.W."/>
            <person name="Priest M."/>
            <person name="Roberts A."/>
            <person name="Saif S."/>
            <person name="Shea T."/>
            <person name="Sisk P."/>
            <person name="Sykes S."/>
            <person name="Wortman J."/>
            <person name="Nusbaum C."/>
            <person name="Birren B."/>
        </authorList>
    </citation>
    <scope>NUCLEOTIDE SEQUENCE [LARGE SCALE GENOMIC DNA]</scope>
    <source>
        <strain evidence="2 3">ATCC 51266</strain>
    </source>
</reference>
<dbReference type="OrthoDB" id="9776685at2"/>
<dbReference type="eggNOG" id="COG1073">
    <property type="taxonomic scope" value="Bacteria"/>
</dbReference>
<dbReference type="SUPFAM" id="SSF53474">
    <property type="entry name" value="alpha/beta-Hydrolases"/>
    <property type="match status" value="1"/>
</dbReference>
<dbReference type="RefSeq" id="WP_016172655.1">
    <property type="nucleotide sequence ID" value="NZ_ASWK01000001.1"/>
</dbReference>
<evidence type="ECO:0000313" key="3">
    <source>
        <dbReference type="Proteomes" id="UP000014127"/>
    </source>
</evidence>
<accession>S1NMV3</accession>
<proteinExistence type="predicted"/>
<dbReference type="PATRIC" id="fig|1139219.3.peg.1446"/>